<evidence type="ECO:0000256" key="4">
    <source>
        <dbReference type="ARBA" id="ARBA00022946"/>
    </source>
</evidence>
<keyword evidence="2" id="KW-0677">Repeat</keyword>
<dbReference type="InterPro" id="IPR033120">
    <property type="entry name" value="HOTDOG_ACOT"/>
</dbReference>
<dbReference type="SUPFAM" id="SSF54637">
    <property type="entry name" value="Thioesterase/thiol ester dehydrase-isomerase"/>
    <property type="match status" value="2"/>
</dbReference>
<dbReference type="PROSITE" id="PS51770">
    <property type="entry name" value="HOTDOG_ACOT"/>
    <property type="match status" value="2"/>
</dbReference>
<accession>A0ABP0TFS2</accession>
<dbReference type="PANTHER" id="PTHR12655:SF0">
    <property type="entry name" value="ACYL-COENZYME A THIOESTERASE 9, MITOCHONDRIAL"/>
    <property type="match status" value="1"/>
</dbReference>
<keyword evidence="3" id="KW-0378">Hydrolase</keyword>
<evidence type="ECO:0000256" key="1">
    <source>
        <dbReference type="ARBA" id="ARBA00010458"/>
    </source>
</evidence>
<sequence length="453" mass="51045">MKSSPSPSPGVTEEEEETHGARGGGLEKKIVIPPAPIEKPFSLWPGTYRSPVTEALWHARSSFVQRVQNSPVDGPAQSRLLNRTPAQSRTSVSYGFSSDLVLREHYRDPWNSIRIGKLLEDLDALAGTIAVKHCTDDDHLTRPLLLVTASVDRISIKKPMLIDVDLKIGGAVAWVGRSSMEIRMEVNQPIDAITGEDNVALVANFTFVARDSQTQKAAPVNYLVPEREEEKHLYALGEARAAEKKKQRMQQQQHSSYITAATSEQLRNLLTEGRVFSEMPALADRNSILIRDTRLENTIICHPQQRNIHGRIFGGFLMRRAFELAFSTCYVFGGITPLFLEVDHVDFRRPVDVGDLLRFKSCVLYTETENVEQPLIHVEVVAHVTKPENRSSEVSNTFYFTFTLNPKDLEGNKEHLVRKVLPATEEEARNYLARYDADHLEPLHTSRLEDSQV</sequence>
<name>A0ABP0TFS2_9BRYO</name>
<evidence type="ECO:0000313" key="8">
    <source>
        <dbReference type="Proteomes" id="UP001497512"/>
    </source>
</evidence>
<dbReference type="EMBL" id="OZ019902">
    <property type="protein sequence ID" value="CAK9195469.1"/>
    <property type="molecule type" value="Genomic_DNA"/>
</dbReference>
<feature type="region of interest" description="Disordered" evidence="5">
    <location>
        <begin position="1"/>
        <end position="30"/>
    </location>
</feature>
<evidence type="ECO:0000259" key="6">
    <source>
        <dbReference type="PROSITE" id="PS51770"/>
    </source>
</evidence>
<feature type="domain" description="HotDog ACOT-type" evidence="6">
    <location>
        <begin position="91"/>
        <end position="213"/>
    </location>
</feature>
<feature type="domain" description="HotDog ACOT-type" evidence="6">
    <location>
        <begin position="291"/>
        <end position="408"/>
    </location>
</feature>
<dbReference type="PANTHER" id="PTHR12655">
    <property type="entry name" value="ACYL-COA THIOESTERASE"/>
    <property type="match status" value="1"/>
</dbReference>
<comment type="similarity">
    <text evidence="1">Belongs to the acyl coenzyme A hydrolase family.</text>
</comment>
<dbReference type="Proteomes" id="UP001497512">
    <property type="component" value="Chromosome 10"/>
</dbReference>
<organism evidence="7 8">
    <name type="scientific">Sphagnum troendelagicum</name>
    <dbReference type="NCBI Taxonomy" id="128251"/>
    <lineage>
        <taxon>Eukaryota</taxon>
        <taxon>Viridiplantae</taxon>
        <taxon>Streptophyta</taxon>
        <taxon>Embryophyta</taxon>
        <taxon>Bryophyta</taxon>
        <taxon>Sphagnophytina</taxon>
        <taxon>Sphagnopsida</taxon>
        <taxon>Sphagnales</taxon>
        <taxon>Sphagnaceae</taxon>
        <taxon>Sphagnum</taxon>
    </lineage>
</organism>
<gene>
    <name evidence="7" type="ORF">CSSPTR1EN2_LOCUS3040</name>
</gene>
<evidence type="ECO:0000313" key="7">
    <source>
        <dbReference type="EMBL" id="CAK9195469.1"/>
    </source>
</evidence>
<dbReference type="InterPro" id="IPR029069">
    <property type="entry name" value="HotDog_dom_sf"/>
</dbReference>
<reference evidence="7" key="1">
    <citation type="submission" date="2024-02" db="EMBL/GenBank/DDBJ databases">
        <authorList>
            <consortium name="ELIXIR-Norway"/>
            <consortium name="Elixir Norway"/>
        </authorList>
    </citation>
    <scope>NUCLEOTIDE SEQUENCE</scope>
</reference>
<evidence type="ECO:0000256" key="5">
    <source>
        <dbReference type="SAM" id="MobiDB-lite"/>
    </source>
</evidence>
<evidence type="ECO:0000256" key="3">
    <source>
        <dbReference type="ARBA" id="ARBA00022801"/>
    </source>
</evidence>
<keyword evidence="4" id="KW-0809">Transit peptide</keyword>
<dbReference type="Gene3D" id="3.10.129.10">
    <property type="entry name" value="Hotdog Thioesterase"/>
    <property type="match status" value="2"/>
</dbReference>
<dbReference type="CDD" id="cd03442">
    <property type="entry name" value="BFIT_BACH"/>
    <property type="match status" value="2"/>
</dbReference>
<evidence type="ECO:0000256" key="2">
    <source>
        <dbReference type="ARBA" id="ARBA00022737"/>
    </source>
</evidence>
<protein>
    <recommendedName>
        <fullName evidence="6">HotDog ACOT-type domain-containing protein</fullName>
    </recommendedName>
</protein>
<proteinExistence type="inferred from homology"/>
<keyword evidence="8" id="KW-1185">Reference proteome</keyword>